<dbReference type="Pfam" id="PF13966">
    <property type="entry name" value="zf-RVT"/>
    <property type="match status" value="1"/>
</dbReference>
<evidence type="ECO:0000313" key="2">
    <source>
        <dbReference type="EMBL" id="GER32750.1"/>
    </source>
</evidence>
<keyword evidence="2" id="KW-0695">RNA-directed DNA polymerase</keyword>
<dbReference type="Proteomes" id="UP000325081">
    <property type="component" value="Unassembled WGS sequence"/>
</dbReference>
<dbReference type="InterPro" id="IPR036691">
    <property type="entry name" value="Endo/exonu/phosph_ase_sf"/>
</dbReference>
<reference evidence="3" key="1">
    <citation type="journal article" date="2019" name="Curr. Biol.">
        <title>Genome Sequence of Striga asiatica Provides Insight into the Evolution of Plant Parasitism.</title>
        <authorList>
            <person name="Yoshida S."/>
            <person name="Kim S."/>
            <person name="Wafula E.K."/>
            <person name="Tanskanen J."/>
            <person name="Kim Y.M."/>
            <person name="Honaas L."/>
            <person name="Yang Z."/>
            <person name="Spallek T."/>
            <person name="Conn C.E."/>
            <person name="Ichihashi Y."/>
            <person name="Cheong K."/>
            <person name="Cui S."/>
            <person name="Der J.P."/>
            <person name="Gundlach H."/>
            <person name="Jiao Y."/>
            <person name="Hori C."/>
            <person name="Ishida J.K."/>
            <person name="Kasahara H."/>
            <person name="Kiba T."/>
            <person name="Kim M.S."/>
            <person name="Koo N."/>
            <person name="Laohavisit A."/>
            <person name="Lee Y.H."/>
            <person name="Lumba S."/>
            <person name="McCourt P."/>
            <person name="Mortimer J.C."/>
            <person name="Mutuku J.M."/>
            <person name="Nomura T."/>
            <person name="Sasaki-Sekimoto Y."/>
            <person name="Seto Y."/>
            <person name="Wang Y."/>
            <person name="Wakatake T."/>
            <person name="Sakakibara H."/>
            <person name="Demura T."/>
            <person name="Yamaguchi S."/>
            <person name="Yoneyama K."/>
            <person name="Manabe R.I."/>
            <person name="Nelson D.C."/>
            <person name="Schulman A.H."/>
            <person name="Timko M.P."/>
            <person name="dePamphilis C.W."/>
            <person name="Choi D."/>
            <person name="Shirasu K."/>
        </authorList>
    </citation>
    <scope>NUCLEOTIDE SEQUENCE [LARGE SCALE GENOMIC DNA]</scope>
    <source>
        <strain evidence="3">cv. UVA1</strain>
    </source>
</reference>
<dbReference type="Pfam" id="PF00078">
    <property type="entry name" value="RVT_1"/>
    <property type="match status" value="1"/>
</dbReference>
<dbReference type="PROSITE" id="PS50878">
    <property type="entry name" value="RT_POL"/>
    <property type="match status" value="1"/>
</dbReference>
<dbReference type="PANTHER" id="PTHR33116">
    <property type="entry name" value="REVERSE TRANSCRIPTASE ZINC-BINDING DOMAIN-CONTAINING PROTEIN-RELATED-RELATED"/>
    <property type="match status" value="1"/>
</dbReference>
<evidence type="ECO:0000313" key="3">
    <source>
        <dbReference type="Proteomes" id="UP000325081"/>
    </source>
</evidence>
<keyword evidence="3" id="KW-1185">Reference proteome</keyword>
<organism evidence="2 3">
    <name type="scientific">Striga asiatica</name>
    <name type="common">Asiatic witchweed</name>
    <name type="synonym">Buchnera asiatica</name>
    <dbReference type="NCBI Taxonomy" id="4170"/>
    <lineage>
        <taxon>Eukaryota</taxon>
        <taxon>Viridiplantae</taxon>
        <taxon>Streptophyta</taxon>
        <taxon>Embryophyta</taxon>
        <taxon>Tracheophyta</taxon>
        <taxon>Spermatophyta</taxon>
        <taxon>Magnoliopsida</taxon>
        <taxon>eudicotyledons</taxon>
        <taxon>Gunneridae</taxon>
        <taxon>Pentapetalae</taxon>
        <taxon>asterids</taxon>
        <taxon>lamiids</taxon>
        <taxon>Lamiales</taxon>
        <taxon>Orobanchaceae</taxon>
        <taxon>Buchnereae</taxon>
        <taxon>Striga</taxon>
    </lineage>
</organism>
<dbReference type="OrthoDB" id="913685at2759"/>
<keyword evidence="2" id="KW-0548">Nucleotidyltransferase</keyword>
<dbReference type="CDD" id="cd01650">
    <property type="entry name" value="RT_nLTR_like"/>
    <property type="match status" value="1"/>
</dbReference>
<keyword evidence="2" id="KW-0808">Transferase</keyword>
<dbReference type="InterPro" id="IPR026960">
    <property type="entry name" value="RVT-Znf"/>
</dbReference>
<dbReference type="InterPro" id="IPR000477">
    <property type="entry name" value="RT_dom"/>
</dbReference>
<accession>A0A5A7PIZ6</accession>
<dbReference type="SUPFAM" id="SSF56219">
    <property type="entry name" value="DNase I-like"/>
    <property type="match status" value="1"/>
</dbReference>
<dbReference type="PANTHER" id="PTHR33116:SF86">
    <property type="entry name" value="REVERSE TRANSCRIPTASE DOMAIN-CONTAINING PROTEIN"/>
    <property type="match status" value="1"/>
</dbReference>
<dbReference type="SUPFAM" id="SSF56672">
    <property type="entry name" value="DNA/RNA polymerases"/>
    <property type="match status" value="1"/>
</dbReference>
<protein>
    <submittedName>
        <fullName evidence="2">RNA-directed DNA polymerase (Reversetranscriptase)-related family protein</fullName>
    </submittedName>
</protein>
<name>A0A5A7PIZ6_STRAF</name>
<evidence type="ECO:0000259" key="1">
    <source>
        <dbReference type="PROSITE" id="PS50878"/>
    </source>
</evidence>
<dbReference type="InterPro" id="IPR043502">
    <property type="entry name" value="DNA/RNA_pol_sf"/>
</dbReference>
<dbReference type="EMBL" id="BKCP01004627">
    <property type="protein sequence ID" value="GER32750.1"/>
    <property type="molecule type" value="Genomic_DNA"/>
</dbReference>
<sequence>MWDVDTEVRQLVGNDFCIQMEVKGPGISEWCWFVFVYLSTDRSIRKLQWEELETCRPKWGGCWAIAGDWNDISSNAEKRGGVTRSPASFVGFNEFIGRMKMQELDQIGSFFTWGNNRAEDGYVEERLDKVFVSYDWMGQFPKMEVSNFYRTASDHNVILIDTDKEIDRKHKRFVFNSSWLKLEGIQEAVENGWQGDVEGTAMYQVHQKVKNTRMALLAWHKPMHRNNAVVIKHLTGILEEMRCEGPDRNWKAWNSLKTELDSAHQAEEQFWRLKSRVLWLKAGDRNTKYFHAATSQRRRTNTISKLVTNEGVVCDTQETMKHHISDFYSTMFTSEGSRDGEELLQQIPYSISDAVNNELIKPVLEEEIKTALFNMVPEKAPGNDGMSAIFFQHFWHILKGDVCKAVKEFFDSGHVLRNWKHTVITLIPKCFYPETLSNYRPISLCGVLYKLIAKILAERLKICLNECISQAQTAFVPGRQLIDNVVIAHEVFHYLHRHRSGSNAFMAVKLDMEKAYDRVEWESIRKTMLKMGFHAKFVHRVLSCISYPSFSFNLNGTVCGYVTASRGIRQGDPLSPYLFIIVSELFSAYLQHKITINQFSGIRISQNGPMLSHLLFSDDALVFCKADEDHATLLLEILHKYQKFAGQKVNLHKSSMFLSKNCAEATKRKICSILQGIIVKRSSKYLGLPLGIGVSKVDTFQFVVEAVRERISGWKNCFLSTAGKETLIKSVLSALPVFVMSCFILPQSVCKDICRLLANFWWAKGDNQRRSVHWLAWERMAMPKGEGGLGFQDLKLFNKAMIMKQLWRITEQPDLLMSKVLRSKYFPVTSIFEWKNTGGASWLWTSWASLLPILQKQFQITVRNGAKTKISECNWVPGLNGGSPTLKAEINGSLFWVKDLLIAGGLHWDSTLIKALFEERDANLILQINTLNPNVADKWRFSFQGKGKGKFSVKQAYSWLMKNDRHNSNITECSRMAEGNKRARNRCWNLQVMGKVKLFIWQCFSGIIPVSSNLLKRGMDIQLMCRICGEEEETQEHVFFFCGRAKLTWKLAPVKWNRIQQEKMSFKEWWWWISSMNYKEISEARIQLSTYILWWLWRARNLWIFEKKWYSERWIVQAAMKDWLDFKESNKKT</sequence>
<comment type="caution">
    <text evidence="2">The sequence shown here is derived from an EMBL/GenBank/DDBJ whole genome shotgun (WGS) entry which is preliminary data.</text>
</comment>
<dbReference type="AlphaFoldDB" id="A0A5A7PIZ6"/>
<feature type="domain" description="Reverse transcriptase" evidence="1">
    <location>
        <begin position="408"/>
        <end position="690"/>
    </location>
</feature>
<gene>
    <name evidence="2" type="ORF">STAS_08828</name>
</gene>
<dbReference type="Gene3D" id="3.60.10.10">
    <property type="entry name" value="Endonuclease/exonuclease/phosphatase"/>
    <property type="match status" value="1"/>
</dbReference>
<dbReference type="GO" id="GO:0003964">
    <property type="term" value="F:RNA-directed DNA polymerase activity"/>
    <property type="evidence" value="ECO:0007669"/>
    <property type="project" value="UniProtKB-KW"/>
</dbReference>
<proteinExistence type="predicted"/>